<name>A0ACB9B074_ARCLA</name>
<dbReference type="Proteomes" id="UP001055879">
    <property type="component" value="Linkage Group LG07"/>
</dbReference>
<gene>
    <name evidence="1" type="ORF">L6452_22805</name>
</gene>
<keyword evidence="2" id="KW-1185">Reference proteome</keyword>
<evidence type="ECO:0000313" key="2">
    <source>
        <dbReference type="Proteomes" id="UP001055879"/>
    </source>
</evidence>
<reference evidence="1 2" key="2">
    <citation type="journal article" date="2022" name="Mol. Ecol. Resour.">
        <title>The genomes of chicory, endive, great burdock and yacon provide insights into Asteraceae paleo-polyploidization history and plant inulin production.</title>
        <authorList>
            <person name="Fan W."/>
            <person name="Wang S."/>
            <person name="Wang H."/>
            <person name="Wang A."/>
            <person name="Jiang F."/>
            <person name="Liu H."/>
            <person name="Zhao H."/>
            <person name="Xu D."/>
            <person name="Zhang Y."/>
        </authorList>
    </citation>
    <scope>NUCLEOTIDE SEQUENCE [LARGE SCALE GENOMIC DNA]</scope>
    <source>
        <strain evidence="2">cv. Niubang</strain>
    </source>
</reference>
<evidence type="ECO:0000313" key="1">
    <source>
        <dbReference type="EMBL" id="KAI3715817.1"/>
    </source>
</evidence>
<proteinExistence type="predicted"/>
<reference evidence="2" key="1">
    <citation type="journal article" date="2022" name="Mol. Ecol. Resour.">
        <title>The genomes of chicory, endive, great burdock and yacon provide insights into Asteraceae palaeo-polyploidization history and plant inulin production.</title>
        <authorList>
            <person name="Fan W."/>
            <person name="Wang S."/>
            <person name="Wang H."/>
            <person name="Wang A."/>
            <person name="Jiang F."/>
            <person name="Liu H."/>
            <person name="Zhao H."/>
            <person name="Xu D."/>
            <person name="Zhang Y."/>
        </authorList>
    </citation>
    <scope>NUCLEOTIDE SEQUENCE [LARGE SCALE GENOMIC DNA]</scope>
    <source>
        <strain evidence="2">cv. Niubang</strain>
    </source>
</reference>
<sequence>MGLSRGWAGYPRESDRGEDWNQTRRWKVVGPTRMDGSKTILIGTFEDRRIIFSQTYYSLSTQLIHPLCDLRPIQLSTAMNIFIIIIIIIII</sequence>
<accession>A0ACB9B074</accession>
<protein>
    <submittedName>
        <fullName evidence="1">Uncharacterized protein</fullName>
    </submittedName>
</protein>
<dbReference type="EMBL" id="CM042053">
    <property type="protein sequence ID" value="KAI3715817.1"/>
    <property type="molecule type" value="Genomic_DNA"/>
</dbReference>
<comment type="caution">
    <text evidence="1">The sequence shown here is derived from an EMBL/GenBank/DDBJ whole genome shotgun (WGS) entry which is preliminary data.</text>
</comment>
<organism evidence="1 2">
    <name type="scientific">Arctium lappa</name>
    <name type="common">Greater burdock</name>
    <name type="synonym">Lappa major</name>
    <dbReference type="NCBI Taxonomy" id="4217"/>
    <lineage>
        <taxon>Eukaryota</taxon>
        <taxon>Viridiplantae</taxon>
        <taxon>Streptophyta</taxon>
        <taxon>Embryophyta</taxon>
        <taxon>Tracheophyta</taxon>
        <taxon>Spermatophyta</taxon>
        <taxon>Magnoliopsida</taxon>
        <taxon>eudicotyledons</taxon>
        <taxon>Gunneridae</taxon>
        <taxon>Pentapetalae</taxon>
        <taxon>asterids</taxon>
        <taxon>campanulids</taxon>
        <taxon>Asterales</taxon>
        <taxon>Asteraceae</taxon>
        <taxon>Carduoideae</taxon>
        <taxon>Cardueae</taxon>
        <taxon>Arctiinae</taxon>
        <taxon>Arctium</taxon>
    </lineage>
</organism>